<accession>A0A5A7RK81</accession>
<dbReference type="OrthoDB" id="1925034at2759"/>
<gene>
    <name evidence="1" type="ORF">STAS_35394</name>
</gene>
<feature type="non-terminal residue" evidence="1">
    <location>
        <position position="1"/>
    </location>
</feature>
<comment type="caution">
    <text evidence="1">The sequence shown here is derived from an EMBL/GenBank/DDBJ whole genome shotgun (WGS) entry which is preliminary data.</text>
</comment>
<dbReference type="EMBL" id="BKCP01013403">
    <property type="protein sequence ID" value="GER57580.1"/>
    <property type="molecule type" value="Genomic_DNA"/>
</dbReference>
<evidence type="ECO:0000313" key="1">
    <source>
        <dbReference type="EMBL" id="GER57580.1"/>
    </source>
</evidence>
<dbReference type="Proteomes" id="UP000325081">
    <property type="component" value="Unassembled WGS sequence"/>
</dbReference>
<organism evidence="1 2">
    <name type="scientific">Striga asiatica</name>
    <name type="common">Asiatic witchweed</name>
    <name type="synonym">Buchnera asiatica</name>
    <dbReference type="NCBI Taxonomy" id="4170"/>
    <lineage>
        <taxon>Eukaryota</taxon>
        <taxon>Viridiplantae</taxon>
        <taxon>Streptophyta</taxon>
        <taxon>Embryophyta</taxon>
        <taxon>Tracheophyta</taxon>
        <taxon>Spermatophyta</taxon>
        <taxon>Magnoliopsida</taxon>
        <taxon>eudicotyledons</taxon>
        <taxon>Gunneridae</taxon>
        <taxon>Pentapetalae</taxon>
        <taxon>asterids</taxon>
        <taxon>lamiids</taxon>
        <taxon>Lamiales</taxon>
        <taxon>Orobanchaceae</taxon>
        <taxon>Buchnereae</taxon>
        <taxon>Striga</taxon>
    </lineage>
</organism>
<reference evidence="2" key="1">
    <citation type="journal article" date="2019" name="Curr. Biol.">
        <title>Genome Sequence of Striga asiatica Provides Insight into the Evolution of Plant Parasitism.</title>
        <authorList>
            <person name="Yoshida S."/>
            <person name="Kim S."/>
            <person name="Wafula E.K."/>
            <person name="Tanskanen J."/>
            <person name="Kim Y.M."/>
            <person name="Honaas L."/>
            <person name="Yang Z."/>
            <person name="Spallek T."/>
            <person name="Conn C.E."/>
            <person name="Ichihashi Y."/>
            <person name="Cheong K."/>
            <person name="Cui S."/>
            <person name="Der J.P."/>
            <person name="Gundlach H."/>
            <person name="Jiao Y."/>
            <person name="Hori C."/>
            <person name="Ishida J.K."/>
            <person name="Kasahara H."/>
            <person name="Kiba T."/>
            <person name="Kim M.S."/>
            <person name="Koo N."/>
            <person name="Laohavisit A."/>
            <person name="Lee Y.H."/>
            <person name="Lumba S."/>
            <person name="McCourt P."/>
            <person name="Mortimer J.C."/>
            <person name="Mutuku J.M."/>
            <person name="Nomura T."/>
            <person name="Sasaki-Sekimoto Y."/>
            <person name="Seto Y."/>
            <person name="Wang Y."/>
            <person name="Wakatake T."/>
            <person name="Sakakibara H."/>
            <person name="Demura T."/>
            <person name="Yamaguchi S."/>
            <person name="Yoneyama K."/>
            <person name="Manabe R.I."/>
            <person name="Nelson D.C."/>
            <person name="Schulman A.H."/>
            <person name="Timko M.P."/>
            <person name="dePamphilis C.W."/>
            <person name="Choi D."/>
            <person name="Shirasu K."/>
        </authorList>
    </citation>
    <scope>NUCLEOTIDE SEQUENCE [LARGE SCALE GENOMIC DNA]</scope>
    <source>
        <strain evidence="2">cv. UVA1</strain>
    </source>
</reference>
<dbReference type="AlphaFoldDB" id="A0A5A7RK81"/>
<protein>
    <submittedName>
        <fullName evidence="1">Hydroxyproline-rich glycoprotein family protein</fullName>
    </submittedName>
</protein>
<dbReference type="InterPro" id="IPR037488">
    <property type="entry name" value="At2g33490-like"/>
</dbReference>
<sequence>LNSISKKNRVVLALGLRRKGVQNASVWRVWKVCAYPLAALRVLGALDHLWRWLQPAKSSNLLKRLRFTLDVIGEKALRRIDFSLTKWNLPNPTSRYESFLCEFDLCEGIEILWQDMKDMTTCYDSLLSASAAATTNIAYEFPESLLEMGNCLLKKTAMHDDGKSSK</sequence>
<name>A0A5A7RK81_STRAF</name>
<dbReference type="PANTHER" id="PTHR34119:SF21">
    <property type="entry name" value="BAR DOMAIN-CONTAINING PROTEIN"/>
    <property type="match status" value="1"/>
</dbReference>
<dbReference type="PANTHER" id="PTHR34119">
    <property type="entry name" value="HYDROXYPROLINE-RICH GLYCOPROTEIN-LIKE"/>
    <property type="match status" value="1"/>
</dbReference>
<evidence type="ECO:0000313" key="2">
    <source>
        <dbReference type="Proteomes" id="UP000325081"/>
    </source>
</evidence>
<proteinExistence type="predicted"/>
<keyword evidence="2" id="KW-1185">Reference proteome</keyword>